<dbReference type="PANTHER" id="PTHR42781:SF4">
    <property type="entry name" value="SPERMIDINE_PUTRESCINE IMPORT ATP-BINDING PROTEIN POTA"/>
    <property type="match status" value="1"/>
</dbReference>
<dbReference type="InterPro" id="IPR008995">
    <property type="entry name" value="Mo/tungstate-bd_C_term_dom"/>
</dbReference>
<evidence type="ECO:0000259" key="4">
    <source>
        <dbReference type="PROSITE" id="PS50893"/>
    </source>
</evidence>
<dbReference type="GO" id="GO:0015847">
    <property type="term" value="P:putrescine transport"/>
    <property type="evidence" value="ECO:0007669"/>
    <property type="project" value="UniProtKB-ARBA"/>
</dbReference>
<dbReference type="InterPro" id="IPR027417">
    <property type="entry name" value="P-loop_NTPase"/>
</dbReference>
<protein>
    <submittedName>
        <fullName evidence="5">ABC transporter ATP-binding protein</fullName>
    </submittedName>
</protein>
<organism evidence="5 6">
    <name type="scientific">Marinimicrococcus flavescens</name>
    <dbReference type="NCBI Taxonomy" id="3031815"/>
    <lineage>
        <taxon>Bacteria</taxon>
        <taxon>Pseudomonadati</taxon>
        <taxon>Pseudomonadota</taxon>
        <taxon>Alphaproteobacteria</taxon>
        <taxon>Geminicoccales</taxon>
        <taxon>Geminicoccaceae</taxon>
        <taxon>Marinimicrococcus</taxon>
    </lineage>
</organism>
<name>A0AAP4D5G5_9PROT</name>
<dbReference type="PANTHER" id="PTHR42781">
    <property type="entry name" value="SPERMIDINE/PUTRESCINE IMPORT ATP-BINDING PROTEIN POTA"/>
    <property type="match status" value="1"/>
</dbReference>
<evidence type="ECO:0000256" key="3">
    <source>
        <dbReference type="ARBA" id="ARBA00022840"/>
    </source>
</evidence>
<dbReference type="InterPro" id="IPR050093">
    <property type="entry name" value="ABC_SmlMolc_Importer"/>
</dbReference>
<dbReference type="Pfam" id="PF08402">
    <property type="entry name" value="TOBE_2"/>
    <property type="match status" value="1"/>
</dbReference>
<dbReference type="GO" id="GO:0005524">
    <property type="term" value="F:ATP binding"/>
    <property type="evidence" value="ECO:0007669"/>
    <property type="project" value="UniProtKB-KW"/>
</dbReference>
<keyword evidence="6" id="KW-1185">Reference proteome</keyword>
<evidence type="ECO:0000256" key="1">
    <source>
        <dbReference type="ARBA" id="ARBA00022448"/>
    </source>
</evidence>
<keyword evidence="2" id="KW-0547">Nucleotide-binding</keyword>
<dbReference type="InterPro" id="IPR017871">
    <property type="entry name" value="ABC_transporter-like_CS"/>
</dbReference>
<dbReference type="SUPFAM" id="SSF52540">
    <property type="entry name" value="P-loop containing nucleoside triphosphate hydrolases"/>
    <property type="match status" value="1"/>
</dbReference>
<keyword evidence="1" id="KW-0813">Transport</keyword>
<gene>
    <name evidence="5" type="ORF">PZ740_11030</name>
</gene>
<sequence length="385" mass="41827">MADNDGSGRIEIQNVTKRFGSLLAVDDVSLEIPHGSYCCLLGPSGCGKTTILRMIAGHETPTSGAITIGGQDVGGLPPVRRGTALMFQSYALFPHLTVRDNVAFNLKMRGVAKEERASRADEMLALVHMTPFADRMPAQLSGGQQQRVALARALITNPRVLLLDEPLSALDEFLRLKMRSELKRLQADLGITFIHVTHTQPEAIALADLVVVMNQGIIEQAASARDVYAFPRSPYVARFMAGHNVLHGRLLASVAETHLLEGPTGARYRIPATAGTPRRTGEQVFFSVRRDLIRLTREETGGEAVENALQGTVEAVEYQGTYVKVTLAGASDEEFIVNEPEHAYFTHPVHRGDTVVASWGVEDVHLLEEDRAAGTKAAPYGEEAA</sequence>
<evidence type="ECO:0000256" key="2">
    <source>
        <dbReference type="ARBA" id="ARBA00022741"/>
    </source>
</evidence>
<dbReference type="GO" id="GO:0016887">
    <property type="term" value="F:ATP hydrolysis activity"/>
    <property type="evidence" value="ECO:0007669"/>
    <property type="project" value="InterPro"/>
</dbReference>
<dbReference type="FunFam" id="3.40.50.300:FF:000133">
    <property type="entry name" value="Spermidine/putrescine import ATP-binding protein PotA"/>
    <property type="match status" value="1"/>
</dbReference>
<dbReference type="InterPro" id="IPR003439">
    <property type="entry name" value="ABC_transporter-like_ATP-bd"/>
</dbReference>
<dbReference type="Proteomes" id="UP001301140">
    <property type="component" value="Unassembled WGS sequence"/>
</dbReference>
<dbReference type="InterPro" id="IPR003593">
    <property type="entry name" value="AAA+_ATPase"/>
</dbReference>
<evidence type="ECO:0000313" key="5">
    <source>
        <dbReference type="EMBL" id="MDF1586912.1"/>
    </source>
</evidence>
<dbReference type="SMART" id="SM00382">
    <property type="entry name" value="AAA"/>
    <property type="match status" value="1"/>
</dbReference>
<feature type="domain" description="ABC transporter" evidence="4">
    <location>
        <begin position="10"/>
        <end position="240"/>
    </location>
</feature>
<dbReference type="AlphaFoldDB" id="A0AAP4D5G5"/>
<dbReference type="PROSITE" id="PS50893">
    <property type="entry name" value="ABC_TRANSPORTER_2"/>
    <property type="match status" value="1"/>
</dbReference>
<dbReference type="GO" id="GO:0043190">
    <property type="term" value="C:ATP-binding cassette (ABC) transporter complex"/>
    <property type="evidence" value="ECO:0007669"/>
    <property type="project" value="InterPro"/>
</dbReference>
<dbReference type="InterPro" id="IPR013611">
    <property type="entry name" value="Transp-assoc_OB_typ2"/>
</dbReference>
<dbReference type="GO" id="GO:0022857">
    <property type="term" value="F:transmembrane transporter activity"/>
    <property type="evidence" value="ECO:0007669"/>
    <property type="project" value="InterPro"/>
</dbReference>
<proteinExistence type="predicted"/>
<reference evidence="5 6" key="1">
    <citation type="submission" date="2023-03" db="EMBL/GenBank/DDBJ databases">
        <title>YIM 152171 draft genome.</title>
        <authorList>
            <person name="Yang Z."/>
        </authorList>
    </citation>
    <scope>NUCLEOTIDE SEQUENCE [LARGE SCALE GENOMIC DNA]</scope>
    <source>
        <strain evidence="5 6">YIM 152171</strain>
    </source>
</reference>
<dbReference type="Pfam" id="PF00005">
    <property type="entry name" value="ABC_tran"/>
    <property type="match status" value="1"/>
</dbReference>
<dbReference type="EMBL" id="JARGEQ010000098">
    <property type="protein sequence ID" value="MDF1586912.1"/>
    <property type="molecule type" value="Genomic_DNA"/>
</dbReference>
<dbReference type="RefSeq" id="WP_327789332.1">
    <property type="nucleotide sequence ID" value="NZ_JARGEQ010000098.1"/>
</dbReference>
<evidence type="ECO:0000313" key="6">
    <source>
        <dbReference type="Proteomes" id="UP001301140"/>
    </source>
</evidence>
<accession>A0AAP4D5G5</accession>
<dbReference type="Gene3D" id="3.40.50.300">
    <property type="entry name" value="P-loop containing nucleotide triphosphate hydrolases"/>
    <property type="match status" value="1"/>
</dbReference>
<dbReference type="PROSITE" id="PS00211">
    <property type="entry name" value="ABC_TRANSPORTER_1"/>
    <property type="match status" value="1"/>
</dbReference>
<comment type="caution">
    <text evidence="5">The sequence shown here is derived from an EMBL/GenBank/DDBJ whole genome shotgun (WGS) entry which is preliminary data.</text>
</comment>
<keyword evidence="3 5" id="KW-0067">ATP-binding</keyword>
<dbReference type="SUPFAM" id="SSF50331">
    <property type="entry name" value="MOP-like"/>
    <property type="match status" value="1"/>
</dbReference>